<dbReference type="InterPro" id="IPR016024">
    <property type="entry name" value="ARM-type_fold"/>
</dbReference>
<evidence type="ECO:0008006" key="3">
    <source>
        <dbReference type="Google" id="ProtNLM"/>
    </source>
</evidence>
<accession>A0A517NTQ3</accession>
<gene>
    <name evidence="1" type="ORF">K239x_24600</name>
</gene>
<evidence type="ECO:0000313" key="1">
    <source>
        <dbReference type="EMBL" id="QDT10503.1"/>
    </source>
</evidence>
<dbReference type="SUPFAM" id="SSF48371">
    <property type="entry name" value="ARM repeat"/>
    <property type="match status" value="1"/>
</dbReference>
<proteinExistence type="predicted"/>
<organism evidence="1 2">
    <name type="scientific">Stieleria marina</name>
    <dbReference type="NCBI Taxonomy" id="1930275"/>
    <lineage>
        <taxon>Bacteria</taxon>
        <taxon>Pseudomonadati</taxon>
        <taxon>Planctomycetota</taxon>
        <taxon>Planctomycetia</taxon>
        <taxon>Pirellulales</taxon>
        <taxon>Pirellulaceae</taxon>
        <taxon>Stieleria</taxon>
    </lineage>
</organism>
<protein>
    <recommendedName>
        <fullName evidence="3">HEAT repeat protein</fullName>
    </recommendedName>
</protein>
<reference evidence="1 2" key="1">
    <citation type="submission" date="2019-02" db="EMBL/GenBank/DDBJ databases">
        <title>Deep-cultivation of Planctomycetes and their phenomic and genomic characterization uncovers novel biology.</title>
        <authorList>
            <person name="Wiegand S."/>
            <person name="Jogler M."/>
            <person name="Boedeker C."/>
            <person name="Pinto D."/>
            <person name="Vollmers J."/>
            <person name="Rivas-Marin E."/>
            <person name="Kohn T."/>
            <person name="Peeters S.H."/>
            <person name="Heuer A."/>
            <person name="Rast P."/>
            <person name="Oberbeckmann S."/>
            <person name="Bunk B."/>
            <person name="Jeske O."/>
            <person name="Meyerdierks A."/>
            <person name="Storesund J.E."/>
            <person name="Kallscheuer N."/>
            <person name="Luecker S."/>
            <person name="Lage O.M."/>
            <person name="Pohl T."/>
            <person name="Merkel B.J."/>
            <person name="Hornburger P."/>
            <person name="Mueller R.-W."/>
            <person name="Bruemmer F."/>
            <person name="Labrenz M."/>
            <person name="Spormann A.M."/>
            <person name="Op den Camp H."/>
            <person name="Overmann J."/>
            <person name="Amann R."/>
            <person name="Jetten M.S.M."/>
            <person name="Mascher T."/>
            <person name="Medema M.H."/>
            <person name="Devos D.P."/>
            <person name="Kaster A.-K."/>
            <person name="Ovreas L."/>
            <person name="Rohde M."/>
            <person name="Galperin M.Y."/>
            <person name="Jogler C."/>
        </authorList>
    </citation>
    <scope>NUCLEOTIDE SEQUENCE [LARGE SCALE GENOMIC DNA]</scope>
    <source>
        <strain evidence="1 2">K23_9</strain>
    </source>
</reference>
<dbReference type="EMBL" id="CP036526">
    <property type="protein sequence ID" value="QDT10503.1"/>
    <property type="molecule type" value="Genomic_DNA"/>
</dbReference>
<keyword evidence="2" id="KW-1185">Reference proteome</keyword>
<sequence length="229" mass="26164">MVDRGQLELNQLTERLLLSRNRPKRQWLIERIGHIWSPLQPRHCSFVDRHGKFLVHAIPTDESISAVQSFITDSHVNVRIAVAFAIGQRTVPDEIAVRSLMQLIGDAHPHVRCTAVRRLVYSPRPNLLGATDIERGLSCDTWTVRWTVASAIHSTDFANVGWETLVDSIPRTADFMLFEWLQYCMPYKARVLNDATLSSKVAERVRAIPDTDPFRDQTKDMANRLLARV</sequence>
<name>A0A517NTQ3_9BACT</name>
<evidence type="ECO:0000313" key="2">
    <source>
        <dbReference type="Proteomes" id="UP000319817"/>
    </source>
</evidence>
<dbReference type="Proteomes" id="UP000319817">
    <property type="component" value="Chromosome"/>
</dbReference>
<dbReference type="Gene3D" id="1.25.10.10">
    <property type="entry name" value="Leucine-rich Repeat Variant"/>
    <property type="match status" value="1"/>
</dbReference>
<dbReference type="InterPro" id="IPR011989">
    <property type="entry name" value="ARM-like"/>
</dbReference>
<dbReference type="AlphaFoldDB" id="A0A517NTQ3"/>